<keyword evidence="1" id="KW-0175">Coiled coil</keyword>
<evidence type="ECO:0000256" key="1">
    <source>
        <dbReference type="SAM" id="Coils"/>
    </source>
</evidence>
<dbReference type="EMBL" id="QGKY02001250">
    <property type="protein sequence ID" value="KAF2560628.1"/>
    <property type="molecule type" value="Genomic_DNA"/>
</dbReference>
<protein>
    <submittedName>
        <fullName evidence="2">Uncharacterized protein</fullName>
    </submittedName>
</protein>
<reference evidence="2" key="1">
    <citation type="submission" date="2019-12" db="EMBL/GenBank/DDBJ databases">
        <title>Genome sequencing and annotation of Brassica cretica.</title>
        <authorList>
            <person name="Studholme D.J."/>
            <person name="Sarris P.F."/>
        </authorList>
    </citation>
    <scope>NUCLEOTIDE SEQUENCE</scope>
    <source>
        <strain evidence="2">PFS-102/07</strain>
        <tissue evidence="2">Leaf</tissue>
    </source>
</reference>
<sequence length="193" mass="23047">MMIHLQVCLGSIDFAAMDYELVRSKKSMKNNKWLEHNLDEKIFPEKAQFKEEISSLLEEKTHRDEQFSELEAQVRYLEEEIRRVTNEKTEEEERLKGEIEVLTVEKAMKEICIETISNKVRKLESEMLLLEYEMKAKDSRTVEMEEEVEKLRSELEEVAEEKREVIRQLCFSLDYSKDECKRLHTMPVQGIDH</sequence>
<organism evidence="2">
    <name type="scientific">Brassica cretica</name>
    <name type="common">Mustard</name>
    <dbReference type="NCBI Taxonomy" id="69181"/>
    <lineage>
        <taxon>Eukaryota</taxon>
        <taxon>Viridiplantae</taxon>
        <taxon>Streptophyta</taxon>
        <taxon>Embryophyta</taxon>
        <taxon>Tracheophyta</taxon>
        <taxon>Spermatophyta</taxon>
        <taxon>Magnoliopsida</taxon>
        <taxon>eudicotyledons</taxon>
        <taxon>Gunneridae</taxon>
        <taxon>Pentapetalae</taxon>
        <taxon>rosids</taxon>
        <taxon>malvids</taxon>
        <taxon>Brassicales</taxon>
        <taxon>Brassicaceae</taxon>
        <taxon>Brassiceae</taxon>
        <taxon>Brassica</taxon>
    </lineage>
</organism>
<accession>A0A8S9I029</accession>
<evidence type="ECO:0000313" key="2">
    <source>
        <dbReference type="EMBL" id="KAF2560628.1"/>
    </source>
</evidence>
<feature type="coiled-coil region" evidence="1">
    <location>
        <begin position="67"/>
        <end position="168"/>
    </location>
</feature>
<gene>
    <name evidence="2" type="ORF">F2Q70_00014790</name>
</gene>
<proteinExistence type="predicted"/>
<dbReference type="AlphaFoldDB" id="A0A8S9I029"/>
<comment type="caution">
    <text evidence="2">The sequence shown here is derived from an EMBL/GenBank/DDBJ whole genome shotgun (WGS) entry which is preliminary data.</text>
</comment>
<name>A0A8S9I029_BRACR</name>